<evidence type="ECO:0000256" key="1">
    <source>
        <dbReference type="ARBA" id="ARBA00000852"/>
    </source>
</evidence>
<sequence>MNKSAVAQSFSAAAEHYDSVAHLQRQVADELMKRVTRLPMVSAQKAVDLGTGTGYLLPALDHRFNPRELFGLDLSNAMLHQAKHRHRKVITVQADLEQPPFQSSSIDLAVSSLAVQWLECPMKFVEHAFSMLTPGGYLALATVGPKTLSELKTAWQSVDEVAHVNQFNSAQQWRDAISDTGFVVEHWQESFIEVLYDHPLTLLNELKILGANHVDRNEQPKVSSVRKMLRAYQPFRRQNSQYPATWEIFYIILKKPN</sequence>
<dbReference type="PANTHER" id="PTHR13090:SF1">
    <property type="entry name" value="ARGININE-HYDROXYLASE NDUFAF5, MITOCHONDRIAL"/>
    <property type="match status" value="1"/>
</dbReference>
<evidence type="ECO:0000256" key="8">
    <source>
        <dbReference type="HAMAP-Rule" id="MF_00835"/>
    </source>
</evidence>
<evidence type="ECO:0000259" key="9">
    <source>
        <dbReference type="Pfam" id="PF08241"/>
    </source>
</evidence>
<comment type="catalytic activity">
    <reaction evidence="1 8">
        <text>malonyl-[ACP] + S-adenosyl-L-methionine = malonyl-[ACP] methyl ester + S-adenosyl-L-homocysteine</text>
        <dbReference type="Rhea" id="RHEA:17105"/>
        <dbReference type="Rhea" id="RHEA-COMP:9623"/>
        <dbReference type="Rhea" id="RHEA-COMP:9954"/>
        <dbReference type="ChEBI" id="CHEBI:57856"/>
        <dbReference type="ChEBI" id="CHEBI:59789"/>
        <dbReference type="ChEBI" id="CHEBI:78449"/>
        <dbReference type="ChEBI" id="CHEBI:78845"/>
        <dbReference type="EC" id="2.1.1.197"/>
    </reaction>
</comment>
<keyword evidence="7 8" id="KW-0093">Biotin biosynthesis</keyword>
<gene>
    <name evidence="8 10" type="primary">bioC</name>
    <name evidence="10" type="ORF">ACFOND_09895</name>
</gene>
<evidence type="ECO:0000256" key="7">
    <source>
        <dbReference type="ARBA" id="ARBA00022756"/>
    </source>
</evidence>
<proteinExistence type="inferred from homology"/>
<dbReference type="Proteomes" id="UP001595710">
    <property type="component" value="Unassembled WGS sequence"/>
</dbReference>
<dbReference type="PANTHER" id="PTHR13090">
    <property type="entry name" value="ARGININE-HYDROXYLASE NDUFAF5, MITOCHONDRIAL"/>
    <property type="match status" value="1"/>
</dbReference>
<comment type="caution">
    <text evidence="10">The sequence shown here is derived from an EMBL/GenBank/DDBJ whole genome shotgun (WGS) entry which is preliminary data.</text>
</comment>
<dbReference type="EMBL" id="JBHRYN010000011">
    <property type="protein sequence ID" value="MFC3701951.1"/>
    <property type="molecule type" value="Genomic_DNA"/>
</dbReference>
<protein>
    <recommendedName>
        <fullName evidence="3 8">Malonyl-[acyl-carrier protein] O-methyltransferase</fullName>
        <shortName evidence="8">Malonyl-ACP O-methyltransferase</shortName>
        <ecNumber evidence="3 8">2.1.1.197</ecNumber>
    </recommendedName>
    <alternativeName>
        <fullName evidence="8">Biotin synthesis protein BioC</fullName>
    </alternativeName>
</protein>
<keyword evidence="6 8" id="KW-0949">S-adenosyl-L-methionine</keyword>
<keyword evidence="11" id="KW-1185">Reference proteome</keyword>
<keyword evidence="5 8" id="KW-0808">Transferase</keyword>
<evidence type="ECO:0000256" key="5">
    <source>
        <dbReference type="ARBA" id="ARBA00022679"/>
    </source>
</evidence>
<dbReference type="InterPro" id="IPR050602">
    <property type="entry name" value="Malonyl-ACP_OMT"/>
</dbReference>
<accession>A0ABV7WRM8</accession>
<organism evidence="10 11">
    <name type="scientific">Reinekea marina</name>
    <dbReference type="NCBI Taxonomy" id="1310421"/>
    <lineage>
        <taxon>Bacteria</taxon>
        <taxon>Pseudomonadati</taxon>
        <taxon>Pseudomonadota</taxon>
        <taxon>Gammaproteobacteria</taxon>
        <taxon>Oceanospirillales</taxon>
        <taxon>Saccharospirillaceae</taxon>
        <taxon>Reinekea</taxon>
    </lineage>
</organism>
<dbReference type="RefSeq" id="WP_377362922.1">
    <property type="nucleotide sequence ID" value="NZ_JBHRYN010000011.1"/>
</dbReference>
<dbReference type="InterPro" id="IPR029063">
    <property type="entry name" value="SAM-dependent_MTases_sf"/>
</dbReference>
<dbReference type="InterPro" id="IPR013216">
    <property type="entry name" value="Methyltransf_11"/>
</dbReference>
<dbReference type="InterPro" id="IPR011814">
    <property type="entry name" value="BioC"/>
</dbReference>
<evidence type="ECO:0000313" key="10">
    <source>
        <dbReference type="EMBL" id="MFC3701951.1"/>
    </source>
</evidence>
<evidence type="ECO:0000256" key="6">
    <source>
        <dbReference type="ARBA" id="ARBA00022691"/>
    </source>
</evidence>
<evidence type="ECO:0000256" key="3">
    <source>
        <dbReference type="ARBA" id="ARBA00012327"/>
    </source>
</evidence>
<comment type="function">
    <text evidence="8">Converts the free carboxyl group of a malonyl-thioester to its methyl ester by transfer of a methyl group from S-adenosyl-L-methionine (SAM). It allows to synthesize pimeloyl-ACP via the fatty acid synthetic pathway.</text>
</comment>
<dbReference type="SUPFAM" id="SSF53335">
    <property type="entry name" value="S-adenosyl-L-methionine-dependent methyltransferases"/>
    <property type="match status" value="1"/>
</dbReference>
<dbReference type="GO" id="GO:0102130">
    <property type="term" value="F:malonyl-CoA methyltransferase activity"/>
    <property type="evidence" value="ECO:0007669"/>
    <property type="project" value="UniProtKB-EC"/>
</dbReference>
<comment type="pathway">
    <text evidence="2 8">Cofactor biosynthesis; biotin biosynthesis.</text>
</comment>
<dbReference type="NCBIfam" id="TIGR02072">
    <property type="entry name" value="BioC"/>
    <property type="match status" value="1"/>
</dbReference>
<dbReference type="Gene3D" id="3.40.50.150">
    <property type="entry name" value="Vaccinia Virus protein VP39"/>
    <property type="match status" value="1"/>
</dbReference>
<dbReference type="HAMAP" id="MF_00835">
    <property type="entry name" value="BioC"/>
    <property type="match status" value="1"/>
</dbReference>
<dbReference type="Pfam" id="PF08241">
    <property type="entry name" value="Methyltransf_11"/>
    <property type="match status" value="1"/>
</dbReference>
<keyword evidence="4 8" id="KW-0489">Methyltransferase</keyword>
<dbReference type="GO" id="GO:0032259">
    <property type="term" value="P:methylation"/>
    <property type="evidence" value="ECO:0007669"/>
    <property type="project" value="UniProtKB-KW"/>
</dbReference>
<dbReference type="EC" id="2.1.1.197" evidence="3 8"/>
<dbReference type="CDD" id="cd02440">
    <property type="entry name" value="AdoMet_MTases"/>
    <property type="match status" value="1"/>
</dbReference>
<reference evidence="11" key="1">
    <citation type="journal article" date="2019" name="Int. J. Syst. Evol. Microbiol.">
        <title>The Global Catalogue of Microorganisms (GCM) 10K type strain sequencing project: providing services to taxonomists for standard genome sequencing and annotation.</title>
        <authorList>
            <consortium name="The Broad Institute Genomics Platform"/>
            <consortium name="The Broad Institute Genome Sequencing Center for Infectious Disease"/>
            <person name="Wu L."/>
            <person name="Ma J."/>
        </authorList>
    </citation>
    <scope>NUCLEOTIDE SEQUENCE [LARGE SCALE GENOMIC DNA]</scope>
    <source>
        <strain evidence="11">CECT 8288</strain>
    </source>
</reference>
<feature type="domain" description="Methyltransferase type 11" evidence="9">
    <location>
        <begin position="47"/>
        <end position="139"/>
    </location>
</feature>
<evidence type="ECO:0000313" key="11">
    <source>
        <dbReference type="Proteomes" id="UP001595710"/>
    </source>
</evidence>
<comment type="similarity">
    <text evidence="8">Belongs to the methyltransferase superfamily.</text>
</comment>
<evidence type="ECO:0000256" key="4">
    <source>
        <dbReference type="ARBA" id="ARBA00022603"/>
    </source>
</evidence>
<name>A0ABV7WRM8_9GAMM</name>
<evidence type="ECO:0000256" key="2">
    <source>
        <dbReference type="ARBA" id="ARBA00004746"/>
    </source>
</evidence>